<gene>
    <name evidence="2" type="ORF">C8046_04720</name>
</gene>
<dbReference type="AlphaFoldDB" id="A0A2U1ZSW4"/>
<feature type="region of interest" description="Disordered" evidence="1">
    <location>
        <begin position="1"/>
        <end position="47"/>
    </location>
</feature>
<name>A0A2U1ZSW4_9MICO</name>
<dbReference type="Proteomes" id="UP000245166">
    <property type="component" value="Unassembled WGS sequence"/>
</dbReference>
<evidence type="ECO:0000313" key="2">
    <source>
        <dbReference type="EMBL" id="PWD50074.1"/>
    </source>
</evidence>
<organism evidence="2 3">
    <name type="scientific">Serinibacter arcticus</name>
    <dbReference type="NCBI Taxonomy" id="1655435"/>
    <lineage>
        <taxon>Bacteria</taxon>
        <taxon>Bacillati</taxon>
        <taxon>Actinomycetota</taxon>
        <taxon>Actinomycetes</taxon>
        <taxon>Micrococcales</taxon>
        <taxon>Beutenbergiaceae</taxon>
        <taxon>Serinibacter</taxon>
    </lineage>
</organism>
<evidence type="ECO:0000256" key="1">
    <source>
        <dbReference type="SAM" id="MobiDB-lite"/>
    </source>
</evidence>
<sequence>MPPSRSRPRSPGSGWAPPSPGPRAGSRSTRRWRLSCGPAPSPRSALSTIRPWCCPVSPARCRARADLRPALSGDPLR</sequence>
<protein>
    <submittedName>
        <fullName evidence="2">Uncharacterized protein</fullName>
    </submittedName>
</protein>
<reference evidence="2 3" key="1">
    <citation type="submission" date="2018-03" db="EMBL/GenBank/DDBJ databases">
        <title>Genome assembly of novel Miniimonas species PCH200.</title>
        <authorList>
            <person name="Thakur V."/>
            <person name="Kumar V."/>
            <person name="Singh D."/>
        </authorList>
    </citation>
    <scope>NUCLEOTIDE SEQUENCE [LARGE SCALE GENOMIC DNA]</scope>
    <source>
        <strain evidence="2 3">PCH200</strain>
    </source>
</reference>
<proteinExistence type="predicted"/>
<dbReference type="EMBL" id="PYHR01000002">
    <property type="protein sequence ID" value="PWD50074.1"/>
    <property type="molecule type" value="Genomic_DNA"/>
</dbReference>
<comment type="caution">
    <text evidence="2">The sequence shown here is derived from an EMBL/GenBank/DDBJ whole genome shotgun (WGS) entry which is preliminary data.</text>
</comment>
<accession>A0A2U1ZSW4</accession>
<feature type="compositionally biased region" description="Low complexity" evidence="1">
    <location>
        <begin position="9"/>
        <end position="27"/>
    </location>
</feature>
<keyword evidence="3" id="KW-1185">Reference proteome</keyword>
<evidence type="ECO:0000313" key="3">
    <source>
        <dbReference type="Proteomes" id="UP000245166"/>
    </source>
</evidence>